<dbReference type="EMBL" id="CM046398">
    <property type="protein sequence ID" value="KAI8530063.1"/>
    <property type="molecule type" value="Genomic_DNA"/>
</dbReference>
<protein>
    <submittedName>
        <fullName evidence="1">Uncharacterized protein</fullName>
    </submittedName>
</protein>
<evidence type="ECO:0000313" key="1">
    <source>
        <dbReference type="EMBL" id="KAI8530063.1"/>
    </source>
</evidence>
<dbReference type="Proteomes" id="UP001062846">
    <property type="component" value="Chromosome 11"/>
</dbReference>
<organism evidence="1 2">
    <name type="scientific">Rhododendron molle</name>
    <name type="common">Chinese azalea</name>
    <name type="synonym">Azalea mollis</name>
    <dbReference type="NCBI Taxonomy" id="49168"/>
    <lineage>
        <taxon>Eukaryota</taxon>
        <taxon>Viridiplantae</taxon>
        <taxon>Streptophyta</taxon>
        <taxon>Embryophyta</taxon>
        <taxon>Tracheophyta</taxon>
        <taxon>Spermatophyta</taxon>
        <taxon>Magnoliopsida</taxon>
        <taxon>eudicotyledons</taxon>
        <taxon>Gunneridae</taxon>
        <taxon>Pentapetalae</taxon>
        <taxon>asterids</taxon>
        <taxon>Ericales</taxon>
        <taxon>Ericaceae</taxon>
        <taxon>Ericoideae</taxon>
        <taxon>Rhodoreae</taxon>
        <taxon>Rhododendron</taxon>
    </lineage>
</organism>
<sequence length="55" mass="6056">MHNQLQVPTSTYAPNDNVVELVPPVQEFERKATNTTRPKFSGIALVMAMAAIIKS</sequence>
<accession>A0ACC0LPG5</accession>
<comment type="caution">
    <text evidence="1">The sequence shown here is derived from an EMBL/GenBank/DDBJ whole genome shotgun (WGS) entry which is preliminary data.</text>
</comment>
<reference evidence="1" key="1">
    <citation type="submission" date="2022-02" db="EMBL/GenBank/DDBJ databases">
        <title>Plant Genome Project.</title>
        <authorList>
            <person name="Zhang R.-G."/>
        </authorList>
    </citation>
    <scope>NUCLEOTIDE SEQUENCE</scope>
    <source>
        <strain evidence="1">AT1</strain>
    </source>
</reference>
<evidence type="ECO:0000313" key="2">
    <source>
        <dbReference type="Proteomes" id="UP001062846"/>
    </source>
</evidence>
<keyword evidence="2" id="KW-1185">Reference proteome</keyword>
<proteinExistence type="predicted"/>
<name>A0ACC0LPG5_RHOML</name>
<gene>
    <name evidence="1" type="ORF">RHMOL_Rhmol11G0025800</name>
</gene>